<dbReference type="EnsemblMetazoa" id="XM_014405792.2">
    <property type="protein sequence ID" value="XP_014261278.2"/>
    <property type="gene ID" value="LOC106673613"/>
</dbReference>
<dbReference type="SMART" id="SM00312">
    <property type="entry name" value="PX"/>
    <property type="match status" value="1"/>
</dbReference>
<dbReference type="SUPFAM" id="SSF64268">
    <property type="entry name" value="PX domain"/>
    <property type="match status" value="1"/>
</dbReference>
<evidence type="ECO:0000259" key="4">
    <source>
        <dbReference type="PROSITE" id="PS50195"/>
    </source>
</evidence>
<name>A0A8I6SHB4_CIMLE</name>
<sequence>MPPAFYSWLFLVSGLCFATFGLSFCLVAFLSSLFFFLGVVVQMYLRQKAGYEEYVKHERFAFQSYVYEAVEKMKKDKQELKHDKRLTGSYVIDEQLQDIISFIIRDYVYPWYDQLSDNEEVPHEIRVAVQNVIVAFANRMKEADWIPFLTTQIVDDAASHLRLYRQARSRLKSLPANSKMTLEDAFFDLELAMENNTVCRDHVCNNPSLQRCYLEQLTDIVLFYLSPEVEFHCLALRYITRELIVNSVLIPLINKLSDPDYINQMIIWLCKDLTITSEVFLTVLKVADNVDELLATKDVLNKEIATLRSRDAGGCSEHMVKQQLSSLNYLGKLLDTQIARLQSGGDTGPDYSRLLLGSPKLFQLPLDVILKNNIALNYFLDYMRTVGQQAYLFFYLNIEGWKASTEQQMMDMSQNSSFDNSEALLAEQYSAAKQVLERIREAAYSIFEEYLTDQSSCRIQIDEMVSKRLLNKIKMERPNENWFDEAQACIIDKMQNDELCLLGFRSSPGYIKLLSELDLLRGGFDLSLSSLTGEIEVEDATSLDRISLNSDTASLPEFIICPNNSVDVDNASGGSPNNLTSEIKPSGPFTIYAEIIETGLMHEKGKTFGVYAVSVSKKYESGHRESWHIYRRYSDFYELHQKIKDKYPELSKLSFPGKKTFGNIERKTLERRMIHLNNYMRSLCEPGLLASKPGLLPILMCFLSRTEYSATQNFSRTLDSLFRMSMQAVRTVPDSVLSSVDGMVDNLSRVLQVRTAASSKDARPETLKVSASIDTETADNIPMRILLLLMTEVFELKASSQWLRRRLVILLRQIVRTMFGDIVNRRILEYVGLLTSPDRVASYLTSFKEALWPHGMQVEPSMPRDPATKMRTRVAAKAALLSSLSDDIKHILGSETTLTGVLSVFNLLQIARLNTRFCCVLLEGAITNMFAGSSPAVVKLHVKSPRIEEAAAAAANQ</sequence>
<keyword evidence="2" id="KW-0812">Transmembrane</keyword>
<dbReference type="Pfam" id="PF08628">
    <property type="entry name" value="Nexin_C"/>
    <property type="match status" value="1"/>
</dbReference>
<dbReference type="PROSITE" id="PS50132">
    <property type="entry name" value="RGS"/>
    <property type="match status" value="1"/>
</dbReference>
<evidence type="ECO:0000256" key="2">
    <source>
        <dbReference type="SAM" id="Phobius"/>
    </source>
</evidence>
<evidence type="ECO:0000259" key="3">
    <source>
        <dbReference type="PROSITE" id="PS50132"/>
    </source>
</evidence>
<dbReference type="InterPro" id="IPR016137">
    <property type="entry name" value="RGS"/>
</dbReference>
<dbReference type="Pfam" id="PF00787">
    <property type="entry name" value="PX"/>
    <property type="match status" value="1"/>
</dbReference>
<keyword evidence="2" id="KW-1133">Transmembrane helix</keyword>
<dbReference type="InterPro" id="IPR013937">
    <property type="entry name" value="Sorting_nexin_C"/>
</dbReference>
<dbReference type="OMA" id="CETINNT"/>
<comment type="similarity">
    <text evidence="1">Belongs to the sorting nexin family.</text>
</comment>
<dbReference type="InterPro" id="IPR036871">
    <property type="entry name" value="PX_dom_sf"/>
</dbReference>
<keyword evidence="7" id="KW-1185">Reference proteome</keyword>
<organism evidence="6 7">
    <name type="scientific">Cimex lectularius</name>
    <name type="common">Bed bug</name>
    <name type="synonym">Acanthia lectularia</name>
    <dbReference type="NCBI Taxonomy" id="79782"/>
    <lineage>
        <taxon>Eukaryota</taxon>
        <taxon>Metazoa</taxon>
        <taxon>Ecdysozoa</taxon>
        <taxon>Arthropoda</taxon>
        <taxon>Hexapoda</taxon>
        <taxon>Insecta</taxon>
        <taxon>Pterygota</taxon>
        <taxon>Neoptera</taxon>
        <taxon>Paraneoptera</taxon>
        <taxon>Hemiptera</taxon>
        <taxon>Heteroptera</taxon>
        <taxon>Panheteroptera</taxon>
        <taxon>Cimicomorpha</taxon>
        <taxon>Cimicidae</taxon>
        <taxon>Cimex</taxon>
    </lineage>
</organism>
<evidence type="ECO:0000256" key="1">
    <source>
        <dbReference type="ARBA" id="ARBA00010883"/>
    </source>
</evidence>
<feature type="transmembrane region" description="Helical" evidence="2">
    <location>
        <begin position="6"/>
        <end position="39"/>
    </location>
</feature>
<dbReference type="InterPro" id="IPR003114">
    <property type="entry name" value="Phox_assoc"/>
</dbReference>
<keyword evidence="2" id="KW-0472">Membrane</keyword>
<feature type="domain" description="PXA" evidence="5">
    <location>
        <begin position="89"/>
        <end position="274"/>
    </location>
</feature>
<dbReference type="AlphaFoldDB" id="A0A8I6SHB4"/>
<accession>A0A8I6SHB4</accession>
<dbReference type="InterPro" id="IPR036305">
    <property type="entry name" value="RGS_sf"/>
</dbReference>
<dbReference type="PANTHER" id="PTHR22775">
    <property type="entry name" value="SORTING NEXIN"/>
    <property type="match status" value="1"/>
</dbReference>
<feature type="domain" description="RGS" evidence="3">
    <location>
        <begin position="365"/>
        <end position="499"/>
    </location>
</feature>
<reference evidence="6" key="1">
    <citation type="submission" date="2022-01" db="UniProtKB">
        <authorList>
            <consortium name="EnsemblMetazoa"/>
        </authorList>
    </citation>
    <scope>IDENTIFICATION</scope>
</reference>
<dbReference type="GO" id="GO:0005769">
    <property type="term" value="C:early endosome"/>
    <property type="evidence" value="ECO:0007669"/>
    <property type="project" value="TreeGrafter"/>
</dbReference>
<dbReference type="PANTHER" id="PTHR22775:SF3">
    <property type="entry name" value="SORTING NEXIN-13"/>
    <property type="match status" value="1"/>
</dbReference>
<evidence type="ECO:0008006" key="8">
    <source>
        <dbReference type="Google" id="ProtNLM"/>
    </source>
</evidence>
<dbReference type="Pfam" id="PF00615">
    <property type="entry name" value="RGS"/>
    <property type="match status" value="1"/>
</dbReference>
<dbReference type="InterPro" id="IPR001683">
    <property type="entry name" value="PX_dom"/>
</dbReference>
<dbReference type="SMART" id="SM00315">
    <property type="entry name" value="RGS"/>
    <property type="match status" value="1"/>
</dbReference>
<dbReference type="Gene3D" id="1.10.167.10">
    <property type="entry name" value="Regulator of G-protein Signalling 4, domain 2"/>
    <property type="match status" value="1"/>
</dbReference>
<dbReference type="SMART" id="SM00313">
    <property type="entry name" value="PXA"/>
    <property type="match status" value="1"/>
</dbReference>
<evidence type="ECO:0000259" key="5">
    <source>
        <dbReference type="PROSITE" id="PS51207"/>
    </source>
</evidence>
<dbReference type="Pfam" id="PF02194">
    <property type="entry name" value="PXA"/>
    <property type="match status" value="1"/>
</dbReference>
<dbReference type="GeneID" id="106673613"/>
<dbReference type="OrthoDB" id="5772781at2759"/>
<proteinExistence type="inferred from homology"/>
<dbReference type="PROSITE" id="PS51207">
    <property type="entry name" value="PXA"/>
    <property type="match status" value="1"/>
</dbReference>
<dbReference type="Proteomes" id="UP000494040">
    <property type="component" value="Unassembled WGS sequence"/>
</dbReference>
<dbReference type="RefSeq" id="XP_014261278.2">
    <property type="nucleotide sequence ID" value="XM_014405792.2"/>
</dbReference>
<dbReference type="SUPFAM" id="SSF48097">
    <property type="entry name" value="Regulator of G-protein signaling, RGS"/>
    <property type="match status" value="1"/>
</dbReference>
<dbReference type="CDD" id="cd06873">
    <property type="entry name" value="PX_SNX13"/>
    <property type="match status" value="1"/>
</dbReference>
<dbReference type="GO" id="GO:0035091">
    <property type="term" value="F:phosphatidylinositol binding"/>
    <property type="evidence" value="ECO:0007669"/>
    <property type="project" value="InterPro"/>
</dbReference>
<feature type="domain" description="PX" evidence="4">
    <location>
        <begin position="589"/>
        <end position="706"/>
    </location>
</feature>
<dbReference type="KEGG" id="clec:106673613"/>
<dbReference type="Gene3D" id="3.30.1520.10">
    <property type="entry name" value="Phox-like domain"/>
    <property type="match status" value="1"/>
</dbReference>
<protein>
    <recommendedName>
        <fullName evidence="8">Sorting nexin</fullName>
    </recommendedName>
</protein>
<evidence type="ECO:0000313" key="6">
    <source>
        <dbReference type="EnsemblMetazoa" id="XP_014261278.2"/>
    </source>
</evidence>
<evidence type="ECO:0000313" key="7">
    <source>
        <dbReference type="Proteomes" id="UP000494040"/>
    </source>
</evidence>
<dbReference type="PROSITE" id="PS50195">
    <property type="entry name" value="PX"/>
    <property type="match status" value="1"/>
</dbReference>
<dbReference type="InterPro" id="IPR044926">
    <property type="entry name" value="RGS_subdomain_2"/>
</dbReference>
<dbReference type="InterPro" id="IPR037437">
    <property type="entry name" value="SNX13_PX"/>
</dbReference>